<gene>
    <name evidence="1" type="ORF">J4709_46150</name>
</gene>
<keyword evidence="2" id="KW-1185">Reference proteome</keyword>
<proteinExistence type="predicted"/>
<dbReference type="RefSeq" id="WP_208251836.1">
    <property type="nucleotide sequence ID" value="NZ_JAGEPF010000040.1"/>
</dbReference>
<accession>A0ABS3S890</accession>
<comment type="caution">
    <text evidence="1">The sequence shown here is derived from an EMBL/GenBank/DDBJ whole genome shotgun (WGS) entry which is preliminary data.</text>
</comment>
<dbReference type="Proteomes" id="UP000680206">
    <property type="component" value="Unassembled WGS sequence"/>
</dbReference>
<protein>
    <submittedName>
        <fullName evidence="1">Uncharacterized protein</fullName>
    </submittedName>
</protein>
<reference evidence="1 2" key="1">
    <citation type="submission" date="2021-03" db="EMBL/GenBank/DDBJ databases">
        <title>Actinomadura violae sp. nov., isolated from lichen in Thailand.</title>
        <authorList>
            <person name="Kanchanasin P."/>
            <person name="Saeng-In P."/>
            <person name="Phongsopitanun W."/>
            <person name="Yuki M."/>
            <person name="Kudo T."/>
            <person name="Ohkuma M."/>
            <person name="Tanasupawat S."/>
        </authorList>
    </citation>
    <scope>NUCLEOTIDE SEQUENCE [LARGE SCALE GENOMIC DNA]</scope>
    <source>
        <strain evidence="1 2">LCR2-06</strain>
    </source>
</reference>
<organism evidence="1 2">
    <name type="scientific">Actinomadura violacea</name>
    <dbReference type="NCBI Taxonomy" id="2819934"/>
    <lineage>
        <taxon>Bacteria</taxon>
        <taxon>Bacillati</taxon>
        <taxon>Actinomycetota</taxon>
        <taxon>Actinomycetes</taxon>
        <taxon>Streptosporangiales</taxon>
        <taxon>Thermomonosporaceae</taxon>
        <taxon>Actinomadura</taxon>
    </lineage>
</organism>
<name>A0ABS3S890_9ACTN</name>
<dbReference type="EMBL" id="JAGEPF010000040">
    <property type="protein sequence ID" value="MBO2464973.1"/>
    <property type="molecule type" value="Genomic_DNA"/>
</dbReference>
<evidence type="ECO:0000313" key="2">
    <source>
        <dbReference type="Proteomes" id="UP000680206"/>
    </source>
</evidence>
<evidence type="ECO:0000313" key="1">
    <source>
        <dbReference type="EMBL" id="MBO2464973.1"/>
    </source>
</evidence>
<sequence>MFELSFPFTVRGQIAGAPKITPVKGNPWQRAGFTFEVDVPQATLGVKLINQHTRRVYIATEGNLANSIADCELMVNERLQVVVADIDSYAYTRETNRQNTRPSSMMKYTIIGFRSLTRPELWGVAPGNDELVPALLPDLNSVPQAA</sequence>